<evidence type="ECO:0000256" key="6">
    <source>
        <dbReference type="ARBA" id="ARBA00023242"/>
    </source>
</evidence>
<dbReference type="SUPFAM" id="SSF53098">
    <property type="entry name" value="Ribonuclease H-like"/>
    <property type="match status" value="1"/>
</dbReference>
<dbReference type="InterPro" id="IPR036875">
    <property type="entry name" value="Znf_CCHC_sf"/>
</dbReference>
<proteinExistence type="predicted"/>
<protein>
    <recommendedName>
        <fullName evidence="10">CCHC-type domain-containing protein</fullName>
    </recommendedName>
</protein>
<dbReference type="SUPFAM" id="SSF57756">
    <property type="entry name" value="Retrovirus zinc finger-like domains"/>
    <property type="match status" value="1"/>
</dbReference>
<dbReference type="GO" id="GO:0006397">
    <property type="term" value="P:mRNA processing"/>
    <property type="evidence" value="ECO:0007669"/>
    <property type="project" value="UniProtKB-KW"/>
</dbReference>
<keyword evidence="4" id="KW-0863">Zinc-finger</keyword>
<keyword evidence="6" id="KW-0539">Nucleus</keyword>
<feature type="region of interest" description="Disordered" evidence="7">
    <location>
        <begin position="661"/>
        <end position="680"/>
    </location>
</feature>
<dbReference type="OrthoDB" id="3260546at2759"/>
<evidence type="ECO:0000256" key="1">
    <source>
        <dbReference type="ARBA" id="ARBA00004123"/>
    </source>
</evidence>
<gene>
    <name evidence="8" type="ORF">D9756_009628</name>
</gene>
<evidence type="ECO:0000256" key="7">
    <source>
        <dbReference type="SAM" id="MobiDB-lite"/>
    </source>
</evidence>
<comment type="caution">
    <text evidence="8">The sequence shown here is derived from an EMBL/GenBank/DDBJ whole genome shotgun (WGS) entry which is preliminary data.</text>
</comment>
<keyword evidence="5" id="KW-0862">Zinc</keyword>
<dbReference type="PANTHER" id="PTHR46481">
    <property type="entry name" value="ZINC FINGER BED DOMAIN-CONTAINING PROTEIN 4"/>
    <property type="match status" value="1"/>
</dbReference>
<evidence type="ECO:0000256" key="3">
    <source>
        <dbReference type="ARBA" id="ARBA00022723"/>
    </source>
</evidence>
<keyword evidence="3" id="KW-0479">Metal-binding</keyword>
<reference evidence="8 9" key="1">
    <citation type="journal article" date="2020" name="ISME J.">
        <title>Uncovering the hidden diversity of litter-decomposition mechanisms in mushroom-forming fungi.</title>
        <authorList>
            <person name="Floudas D."/>
            <person name="Bentzer J."/>
            <person name="Ahren D."/>
            <person name="Johansson T."/>
            <person name="Persson P."/>
            <person name="Tunlid A."/>
        </authorList>
    </citation>
    <scope>NUCLEOTIDE SEQUENCE [LARGE SCALE GENOMIC DNA]</scope>
    <source>
        <strain evidence="8 9">CBS 146.42</strain>
    </source>
</reference>
<name>A0A8H5CV30_9AGAR</name>
<comment type="subcellular location">
    <subcellularLocation>
        <location evidence="1">Nucleus</location>
    </subcellularLocation>
</comment>
<dbReference type="GO" id="GO:0008270">
    <property type="term" value="F:zinc ion binding"/>
    <property type="evidence" value="ECO:0007669"/>
    <property type="project" value="UniProtKB-KW"/>
</dbReference>
<evidence type="ECO:0000256" key="4">
    <source>
        <dbReference type="ARBA" id="ARBA00022771"/>
    </source>
</evidence>
<evidence type="ECO:0000256" key="5">
    <source>
        <dbReference type="ARBA" id="ARBA00022833"/>
    </source>
</evidence>
<organism evidence="8 9">
    <name type="scientific">Leucocoprinus leucothites</name>
    <dbReference type="NCBI Taxonomy" id="201217"/>
    <lineage>
        <taxon>Eukaryota</taxon>
        <taxon>Fungi</taxon>
        <taxon>Dikarya</taxon>
        <taxon>Basidiomycota</taxon>
        <taxon>Agaricomycotina</taxon>
        <taxon>Agaricomycetes</taxon>
        <taxon>Agaricomycetidae</taxon>
        <taxon>Agaricales</taxon>
        <taxon>Agaricineae</taxon>
        <taxon>Agaricaceae</taxon>
        <taxon>Leucocoprinus</taxon>
    </lineage>
</organism>
<dbReference type="GO" id="GO:0005634">
    <property type="term" value="C:nucleus"/>
    <property type="evidence" value="ECO:0007669"/>
    <property type="project" value="UniProtKB-SubCell"/>
</dbReference>
<evidence type="ECO:0000313" key="9">
    <source>
        <dbReference type="Proteomes" id="UP000559027"/>
    </source>
</evidence>
<keyword evidence="9" id="KW-1185">Reference proteome</keyword>
<dbReference type="Proteomes" id="UP000559027">
    <property type="component" value="Unassembled WGS sequence"/>
</dbReference>
<dbReference type="EMBL" id="JAACJO010000019">
    <property type="protein sequence ID" value="KAF5348559.1"/>
    <property type="molecule type" value="Genomic_DNA"/>
</dbReference>
<evidence type="ECO:0000313" key="8">
    <source>
        <dbReference type="EMBL" id="KAF5348559.1"/>
    </source>
</evidence>
<evidence type="ECO:0008006" key="10">
    <source>
        <dbReference type="Google" id="ProtNLM"/>
    </source>
</evidence>
<dbReference type="AlphaFoldDB" id="A0A8H5CV30"/>
<dbReference type="InterPro" id="IPR052035">
    <property type="entry name" value="ZnF_BED_domain_contain"/>
</dbReference>
<keyword evidence="2" id="KW-0507">mRNA processing</keyword>
<evidence type="ECO:0000256" key="2">
    <source>
        <dbReference type="ARBA" id="ARBA00022664"/>
    </source>
</evidence>
<dbReference type="GO" id="GO:0003676">
    <property type="term" value="F:nucleic acid binding"/>
    <property type="evidence" value="ECO:0007669"/>
    <property type="project" value="InterPro"/>
</dbReference>
<sequence>MAAQKLVLELTGVTGNTLESGYSDSDDYVPYSKAAHRAVIALCSAVNQHPFNTVKDPFYKIEVNMLQRGTTLPRAKQVGCDTQLLYHEMSGLVCTKLMSTTSPIHLVLDGWTAPIVASYLGLVIIWYEQDKIFRTVLEFIRLKQKHTGQYMAEVVFDCLKCWGLTTKLFSVWMDNAANSQMWCMAHILNLIAKMFMSFFFKKGRKKTNNAVLANDILVSAADSSSEETNEVIEEENDIDDTVLDEDDGHVDIMAEKGIFAISAEFCMAQEIMPWVSGLACHIHDSSNLHDQFNELLLRYPYDNLAIERTYRVKRTEKPGSSASTACLAKKLPGQWTDDEDEASLIEKELLALPADTSEQEILSHLLPPEFTTQKEQSSISNSTIPSNMVNTPNMPRMLSNEAPAWDGKGNSLRQYIWHVERLLSFCKITDPKEKIDWLITYLPSPEHREEWLGFASIAGDDYEAFKAKIHEEYPETVSYEQGSVKRLRAICQEYKGTTMDDEGRLLAFKRRFITEATKCLKAPPLVSNRELVEMFTSALDPDFQRALNNKLSLQGKTRTVIEQKELRDEDPYDYQEVIKEAVTLVSGKTLLRSQNSERVILRPDVATSLFPKREEVTLNRKVEDKLEALNGEVANIKDSIQIQHDNIKSLIKEFAQQVSKTSNQSSYSRTAQSQSQPNGNQCKYCGGDDHYLRACPDKEKDLANGRIKWDRDNRYLCFPDGVSIPSRPGSIKAKVDTFHRSRIANLHVEAEEDIPLLDEIRKKTPYSNFVCGVWDNRDKVIETQMGMMSNKEKELEETKSLLEVYKQLVNARQANSKVATSQPAPPAPEKAADPLNNLKDQIALLQAQLNNMAINNNSTSQQGF</sequence>
<accession>A0A8H5CV30</accession>
<dbReference type="PANTHER" id="PTHR46481:SF10">
    <property type="entry name" value="ZINC FINGER BED DOMAIN-CONTAINING PROTEIN 39"/>
    <property type="match status" value="1"/>
</dbReference>
<dbReference type="InterPro" id="IPR012337">
    <property type="entry name" value="RNaseH-like_sf"/>
</dbReference>